<proteinExistence type="predicted"/>
<dbReference type="Gene3D" id="3.40.50.300">
    <property type="entry name" value="P-loop containing nucleotide triphosphate hydrolases"/>
    <property type="match status" value="1"/>
</dbReference>
<protein>
    <submittedName>
        <fullName evidence="2">Deoxynucleoside kinase</fullName>
    </submittedName>
</protein>
<comment type="caution">
    <text evidence="2">The sequence shown here is derived from an EMBL/GenBank/DDBJ whole genome shotgun (WGS) entry which is preliminary data.</text>
</comment>
<keyword evidence="2" id="KW-0418">Kinase</keyword>
<dbReference type="Pfam" id="PF01712">
    <property type="entry name" value="dNK"/>
    <property type="match status" value="1"/>
</dbReference>
<organism evidence="2 3">
    <name type="scientific">Dyadobacter beijingensis</name>
    <dbReference type="NCBI Taxonomy" id="365489"/>
    <lineage>
        <taxon>Bacteria</taxon>
        <taxon>Pseudomonadati</taxon>
        <taxon>Bacteroidota</taxon>
        <taxon>Cytophagia</taxon>
        <taxon>Cytophagales</taxon>
        <taxon>Spirosomataceae</taxon>
        <taxon>Dyadobacter</taxon>
    </lineage>
</organism>
<sequence length="230" mass="27112">MQLTGYSLKYIFLQALILLLNSSRFSMHIAIIGNIGAGKTTLTQMLGDYFKWEVMYEAVEGNPYLADFYQDMDRWAFNLQVYFLNSRFAQVQKIRETTYSTIVQDRTIYEDAYIFARNLYESGVLVERDYKTYLLLFESIIRTVSQPDILIYLKADIPKLVSQIKKRGRDFEADISIDYLQNLNHYYEDFVQNYEDGKILEIDVNNMDFASNPDDFNHIVSLLNKELFYV</sequence>
<accession>A0ABQ2HT63</accession>
<dbReference type="Proteomes" id="UP000632339">
    <property type="component" value="Unassembled WGS sequence"/>
</dbReference>
<reference evidence="3" key="1">
    <citation type="journal article" date="2019" name="Int. J. Syst. Evol. Microbiol.">
        <title>The Global Catalogue of Microorganisms (GCM) 10K type strain sequencing project: providing services to taxonomists for standard genome sequencing and annotation.</title>
        <authorList>
            <consortium name="The Broad Institute Genomics Platform"/>
            <consortium name="The Broad Institute Genome Sequencing Center for Infectious Disease"/>
            <person name="Wu L."/>
            <person name="Ma J."/>
        </authorList>
    </citation>
    <scope>NUCLEOTIDE SEQUENCE [LARGE SCALE GENOMIC DNA]</scope>
    <source>
        <strain evidence="3">CGMCC 1.6375</strain>
    </source>
</reference>
<dbReference type="InterPro" id="IPR031314">
    <property type="entry name" value="DNK_dom"/>
</dbReference>
<dbReference type="PIRSF" id="PIRSF000705">
    <property type="entry name" value="DNK"/>
    <property type="match status" value="1"/>
</dbReference>
<name>A0ABQ2HT63_9BACT</name>
<dbReference type="SUPFAM" id="SSF52540">
    <property type="entry name" value="P-loop containing nucleoside triphosphate hydrolases"/>
    <property type="match status" value="1"/>
</dbReference>
<dbReference type="PANTHER" id="PTHR10513">
    <property type="entry name" value="DEOXYNUCLEOSIDE KINASE"/>
    <property type="match status" value="1"/>
</dbReference>
<evidence type="ECO:0000313" key="3">
    <source>
        <dbReference type="Proteomes" id="UP000632339"/>
    </source>
</evidence>
<dbReference type="InterPro" id="IPR027417">
    <property type="entry name" value="P-loop_NTPase"/>
</dbReference>
<gene>
    <name evidence="2" type="ORF">GCM10010967_22640</name>
</gene>
<dbReference type="EMBL" id="BMLI01000001">
    <property type="protein sequence ID" value="GGM89314.1"/>
    <property type="molecule type" value="Genomic_DNA"/>
</dbReference>
<feature type="domain" description="Deoxynucleoside kinase" evidence="1">
    <location>
        <begin position="29"/>
        <end position="224"/>
    </location>
</feature>
<dbReference type="PANTHER" id="PTHR10513:SF35">
    <property type="entry name" value="DEOXYADENOSINE KINASE"/>
    <property type="match status" value="1"/>
</dbReference>
<evidence type="ECO:0000313" key="2">
    <source>
        <dbReference type="EMBL" id="GGM89314.1"/>
    </source>
</evidence>
<keyword evidence="2" id="KW-0808">Transferase</keyword>
<dbReference type="InterPro" id="IPR050566">
    <property type="entry name" value="Deoxyribonucleoside_kinase"/>
</dbReference>
<dbReference type="CDD" id="cd01673">
    <property type="entry name" value="dNK"/>
    <property type="match status" value="1"/>
</dbReference>
<dbReference type="GO" id="GO:0016301">
    <property type="term" value="F:kinase activity"/>
    <property type="evidence" value="ECO:0007669"/>
    <property type="project" value="UniProtKB-KW"/>
</dbReference>
<dbReference type="InterPro" id="IPR002624">
    <property type="entry name" value="DCK/DGK"/>
</dbReference>
<evidence type="ECO:0000259" key="1">
    <source>
        <dbReference type="Pfam" id="PF01712"/>
    </source>
</evidence>
<keyword evidence="3" id="KW-1185">Reference proteome</keyword>